<dbReference type="Proteomes" id="UP000485058">
    <property type="component" value="Unassembled WGS sequence"/>
</dbReference>
<name>A0A699ZF27_HAELA</name>
<dbReference type="AlphaFoldDB" id="A0A699ZF27"/>
<feature type="region of interest" description="Disordered" evidence="1">
    <location>
        <begin position="18"/>
        <end position="48"/>
    </location>
</feature>
<feature type="compositionally biased region" description="Low complexity" evidence="1">
    <location>
        <begin position="26"/>
        <end position="45"/>
    </location>
</feature>
<evidence type="ECO:0000313" key="2">
    <source>
        <dbReference type="EMBL" id="GFH20495.1"/>
    </source>
</evidence>
<dbReference type="EMBL" id="BLLF01001646">
    <property type="protein sequence ID" value="GFH20495.1"/>
    <property type="molecule type" value="Genomic_DNA"/>
</dbReference>
<proteinExistence type="predicted"/>
<reference evidence="2 3" key="1">
    <citation type="submission" date="2020-02" db="EMBL/GenBank/DDBJ databases">
        <title>Draft genome sequence of Haematococcus lacustris strain NIES-144.</title>
        <authorList>
            <person name="Morimoto D."/>
            <person name="Nakagawa S."/>
            <person name="Yoshida T."/>
            <person name="Sawayama S."/>
        </authorList>
    </citation>
    <scope>NUCLEOTIDE SEQUENCE [LARGE SCALE GENOMIC DNA]</scope>
    <source>
        <strain evidence="2 3">NIES-144</strain>
    </source>
</reference>
<accession>A0A699ZF27</accession>
<keyword evidence="3" id="KW-1185">Reference proteome</keyword>
<gene>
    <name evidence="2" type="ORF">HaLaN_17625</name>
</gene>
<protein>
    <submittedName>
        <fullName evidence="2">Uncharacterized protein</fullName>
    </submittedName>
</protein>
<comment type="caution">
    <text evidence="2">The sequence shown here is derived from an EMBL/GenBank/DDBJ whole genome shotgun (WGS) entry which is preliminary data.</text>
</comment>
<evidence type="ECO:0000313" key="3">
    <source>
        <dbReference type="Proteomes" id="UP000485058"/>
    </source>
</evidence>
<organism evidence="2 3">
    <name type="scientific">Haematococcus lacustris</name>
    <name type="common">Green alga</name>
    <name type="synonym">Haematococcus pluvialis</name>
    <dbReference type="NCBI Taxonomy" id="44745"/>
    <lineage>
        <taxon>Eukaryota</taxon>
        <taxon>Viridiplantae</taxon>
        <taxon>Chlorophyta</taxon>
        <taxon>core chlorophytes</taxon>
        <taxon>Chlorophyceae</taxon>
        <taxon>CS clade</taxon>
        <taxon>Chlamydomonadales</taxon>
        <taxon>Haematococcaceae</taxon>
        <taxon>Haematococcus</taxon>
    </lineage>
</organism>
<evidence type="ECO:0000256" key="1">
    <source>
        <dbReference type="SAM" id="MobiDB-lite"/>
    </source>
</evidence>
<sequence length="66" mass="6738">MGERLKELVGGAVESLTSGVKDADQHTTAADAATDAATDAASDAAGHQELQRIATSSCNREAIKKP</sequence>